<evidence type="ECO:0000313" key="1">
    <source>
        <dbReference type="EMBL" id="KZM19740.1"/>
    </source>
</evidence>
<keyword evidence="2" id="KW-1185">Reference proteome</keyword>
<proteinExistence type="predicted"/>
<name>A0A162XY94_DIDRA</name>
<reference evidence="1 2" key="1">
    <citation type="journal article" date="2016" name="Sci. Rep.">
        <title>Draft genome sequencing and secretome analysis of fungal phytopathogen Ascochyta rabiei provides insight into the necrotrophic effector repertoire.</title>
        <authorList>
            <person name="Verma S."/>
            <person name="Gazara R.K."/>
            <person name="Nizam S."/>
            <person name="Parween S."/>
            <person name="Chattopadhyay D."/>
            <person name="Verma P.K."/>
        </authorList>
    </citation>
    <scope>NUCLEOTIDE SEQUENCE [LARGE SCALE GENOMIC DNA]</scope>
    <source>
        <strain evidence="1 2">ArDII</strain>
    </source>
</reference>
<accession>A0A162XY94</accession>
<dbReference type="EMBL" id="JYNV01000290">
    <property type="protein sequence ID" value="KZM19740.1"/>
    <property type="molecule type" value="Genomic_DNA"/>
</dbReference>
<organism evidence="1 2">
    <name type="scientific">Didymella rabiei</name>
    <name type="common">Chickpea ascochyta blight fungus</name>
    <name type="synonym">Mycosphaerella rabiei</name>
    <dbReference type="NCBI Taxonomy" id="5454"/>
    <lineage>
        <taxon>Eukaryota</taxon>
        <taxon>Fungi</taxon>
        <taxon>Dikarya</taxon>
        <taxon>Ascomycota</taxon>
        <taxon>Pezizomycotina</taxon>
        <taxon>Dothideomycetes</taxon>
        <taxon>Pleosporomycetidae</taxon>
        <taxon>Pleosporales</taxon>
        <taxon>Pleosporineae</taxon>
        <taxon>Didymellaceae</taxon>
        <taxon>Ascochyta</taxon>
    </lineage>
</organism>
<gene>
    <name evidence="1" type="ORF">ST47_g9069</name>
</gene>
<sequence>MAIFNDLAVELQEAIWELVLPTSRGVHWIEVEGIPQDPEFIRDSIRMTQVCKFDRMPETDSDVSYSRRLNPEFQKRYEAAHESSAFFRFLLTTVPAAIGQSKSTRSGNLESELADEIAYTNRCRQLSTYSQIATLLSLCRLSRFTALRYIQTNRKCSWPIRRSKGSLYRPRSIEEWETQYNANMNSSSPSSPSNPAVSALHSSWQLLRPRIHTLDLVVLRLHNSQGQATSLLKHGPWQYWIEQSMHGTTFGCFDRIALEWHPSWGTVGGRGELRPGNVQAIVQQMVREHSPATLYWLVDGVRRPNWKQDYPAVVRKIFADRIAANKKDVVEHLNTHWHLDHSEYKAFLSDHRLDQEFEANGRRYYIVFVVLSQFDEKEEKRLNKAGLGWRGPFPGSASMWPQELVEPVRLAYDICRGGYRNLATYKTFSIILSWEPISHSIVN</sequence>
<dbReference type="OrthoDB" id="3739793at2759"/>
<dbReference type="AlphaFoldDB" id="A0A162XY94"/>
<evidence type="ECO:0000313" key="2">
    <source>
        <dbReference type="Proteomes" id="UP000076837"/>
    </source>
</evidence>
<comment type="caution">
    <text evidence="1">The sequence shown here is derived from an EMBL/GenBank/DDBJ whole genome shotgun (WGS) entry which is preliminary data.</text>
</comment>
<dbReference type="Proteomes" id="UP000076837">
    <property type="component" value="Unassembled WGS sequence"/>
</dbReference>
<protein>
    <submittedName>
        <fullName evidence="1">Uncharacterized protein</fullName>
    </submittedName>
</protein>